<dbReference type="InterPro" id="IPR003594">
    <property type="entry name" value="HATPase_dom"/>
</dbReference>
<keyword evidence="5" id="KW-0067">ATP-binding</keyword>
<reference evidence="9" key="1">
    <citation type="submission" date="2018-05" db="EMBL/GenBank/DDBJ databases">
        <authorList>
            <person name="Lanie J.A."/>
            <person name="Ng W.-L."/>
            <person name="Kazmierczak K.M."/>
            <person name="Andrzejewski T.M."/>
            <person name="Davidsen T.M."/>
            <person name="Wayne K.J."/>
            <person name="Tettelin H."/>
            <person name="Glass J.I."/>
            <person name="Rusch D."/>
            <person name="Podicherti R."/>
            <person name="Tsui H.-C.T."/>
            <person name="Winkler M.E."/>
        </authorList>
    </citation>
    <scope>NUCLEOTIDE SEQUENCE</scope>
</reference>
<evidence type="ECO:0000259" key="7">
    <source>
        <dbReference type="PROSITE" id="PS50109"/>
    </source>
</evidence>
<dbReference type="InterPro" id="IPR003661">
    <property type="entry name" value="HisK_dim/P_dom"/>
</dbReference>
<sequence length="377" mass="42184">MNFLNISTIENQPFMISKALISALTDHLPQAVIVIDQKEEVVYCNDSAAQFWQKDSQRLLGKQSRELFHADVMIQEKIRGVLNSGNVFRMGGYVLKTPPLQERGAEIVIAPVRNKTGKVKQAVITLLESTTLQETQAREQEEQLSRALGTLAASLAHEIQNPLSGVRGMLQLLERDLQKSKISNSSTGMMLAELDRVERLLKQLLLHSHPLPLELISFNVHELLNAVIRFEQNTATQIRFIRSFDTSLPDIQADRDKMHQVFLNLILNAVEASKADASVTVHTRYCGKWELAGTNLDPERSYTLIAVEDEGSGVSNEQREQLFKPLFSTKKEGHGLGLSISHRLIQAHGGLLRYVQSNSGGSIFQVFLPHHTLDLPV</sequence>
<dbReference type="PRINTS" id="PR00344">
    <property type="entry name" value="BCTRLSENSOR"/>
</dbReference>
<dbReference type="PROSITE" id="PS50112">
    <property type="entry name" value="PAS"/>
    <property type="match status" value="1"/>
</dbReference>
<dbReference type="CDD" id="cd00130">
    <property type="entry name" value="PAS"/>
    <property type="match status" value="1"/>
</dbReference>
<dbReference type="PROSITE" id="PS50109">
    <property type="entry name" value="HIS_KIN"/>
    <property type="match status" value="1"/>
</dbReference>
<evidence type="ECO:0008006" key="10">
    <source>
        <dbReference type="Google" id="ProtNLM"/>
    </source>
</evidence>
<gene>
    <name evidence="9" type="ORF">METZ01_LOCUS48957</name>
</gene>
<dbReference type="SUPFAM" id="SSF55874">
    <property type="entry name" value="ATPase domain of HSP90 chaperone/DNA topoisomerase II/histidine kinase"/>
    <property type="match status" value="1"/>
</dbReference>
<proteinExistence type="predicted"/>
<dbReference type="Gene3D" id="3.30.450.20">
    <property type="entry name" value="PAS domain"/>
    <property type="match status" value="1"/>
</dbReference>
<dbReference type="Pfam" id="PF00989">
    <property type="entry name" value="PAS"/>
    <property type="match status" value="1"/>
</dbReference>
<dbReference type="InterPro" id="IPR036890">
    <property type="entry name" value="HATPase_C_sf"/>
</dbReference>
<evidence type="ECO:0000256" key="5">
    <source>
        <dbReference type="ARBA" id="ARBA00022840"/>
    </source>
</evidence>
<keyword evidence="1" id="KW-0597">Phosphoprotein</keyword>
<evidence type="ECO:0000256" key="4">
    <source>
        <dbReference type="ARBA" id="ARBA00022777"/>
    </source>
</evidence>
<dbReference type="InterPro" id="IPR004358">
    <property type="entry name" value="Sig_transdc_His_kin-like_C"/>
</dbReference>
<evidence type="ECO:0000256" key="1">
    <source>
        <dbReference type="ARBA" id="ARBA00022553"/>
    </source>
</evidence>
<evidence type="ECO:0000259" key="8">
    <source>
        <dbReference type="PROSITE" id="PS50112"/>
    </source>
</evidence>
<evidence type="ECO:0000256" key="2">
    <source>
        <dbReference type="ARBA" id="ARBA00022679"/>
    </source>
</evidence>
<keyword evidence="3" id="KW-0547">Nucleotide-binding</keyword>
<dbReference type="GO" id="GO:0000155">
    <property type="term" value="F:phosphorelay sensor kinase activity"/>
    <property type="evidence" value="ECO:0007669"/>
    <property type="project" value="InterPro"/>
</dbReference>
<dbReference type="AlphaFoldDB" id="A0A381S4L5"/>
<dbReference type="Pfam" id="PF02518">
    <property type="entry name" value="HATPase_c"/>
    <property type="match status" value="1"/>
</dbReference>
<name>A0A381S4L5_9ZZZZ</name>
<dbReference type="Gene3D" id="3.30.565.10">
    <property type="entry name" value="Histidine kinase-like ATPase, C-terminal domain"/>
    <property type="match status" value="1"/>
</dbReference>
<dbReference type="SUPFAM" id="SSF47384">
    <property type="entry name" value="Homodimeric domain of signal transducing histidine kinase"/>
    <property type="match status" value="1"/>
</dbReference>
<dbReference type="SMART" id="SM00091">
    <property type="entry name" value="PAS"/>
    <property type="match status" value="1"/>
</dbReference>
<dbReference type="InterPro" id="IPR000014">
    <property type="entry name" value="PAS"/>
</dbReference>
<dbReference type="PANTHER" id="PTHR43065:SF10">
    <property type="entry name" value="PEROXIDE STRESS-ACTIVATED HISTIDINE KINASE MAK3"/>
    <property type="match status" value="1"/>
</dbReference>
<feature type="domain" description="Histidine kinase" evidence="7">
    <location>
        <begin position="154"/>
        <end position="372"/>
    </location>
</feature>
<dbReference type="GO" id="GO:0006355">
    <property type="term" value="P:regulation of DNA-templated transcription"/>
    <property type="evidence" value="ECO:0007669"/>
    <property type="project" value="InterPro"/>
</dbReference>
<organism evidence="9">
    <name type="scientific">marine metagenome</name>
    <dbReference type="NCBI Taxonomy" id="408172"/>
    <lineage>
        <taxon>unclassified sequences</taxon>
        <taxon>metagenomes</taxon>
        <taxon>ecological metagenomes</taxon>
    </lineage>
</organism>
<keyword evidence="2" id="KW-0808">Transferase</keyword>
<dbReference type="EMBL" id="UINC01002383">
    <property type="protein sequence ID" value="SUZ96103.1"/>
    <property type="molecule type" value="Genomic_DNA"/>
</dbReference>
<evidence type="ECO:0000256" key="3">
    <source>
        <dbReference type="ARBA" id="ARBA00022741"/>
    </source>
</evidence>
<keyword evidence="4" id="KW-0418">Kinase</keyword>
<dbReference type="Pfam" id="PF00512">
    <property type="entry name" value="HisKA"/>
    <property type="match status" value="1"/>
</dbReference>
<dbReference type="InterPro" id="IPR035965">
    <property type="entry name" value="PAS-like_dom_sf"/>
</dbReference>
<evidence type="ECO:0000256" key="6">
    <source>
        <dbReference type="ARBA" id="ARBA00023012"/>
    </source>
</evidence>
<dbReference type="SMART" id="SM00388">
    <property type="entry name" value="HisKA"/>
    <property type="match status" value="1"/>
</dbReference>
<feature type="domain" description="PAS" evidence="8">
    <location>
        <begin position="17"/>
        <end position="71"/>
    </location>
</feature>
<accession>A0A381S4L5</accession>
<dbReference type="CDD" id="cd00082">
    <property type="entry name" value="HisKA"/>
    <property type="match status" value="1"/>
</dbReference>
<dbReference type="GO" id="GO:0005524">
    <property type="term" value="F:ATP binding"/>
    <property type="evidence" value="ECO:0007669"/>
    <property type="project" value="UniProtKB-KW"/>
</dbReference>
<dbReference type="SUPFAM" id="SSF55785">
    <property type="entry name" value="PYP-like sensor domain (PAS domain)"/>
    <property type="match status" value="1"/>
</dbReference>
<dbReference type="PANTHER" id="PTHR43065">
    <property type="entry name" value="SENSOR HISTIDINE KINASE"/>
    <property type="match status" value="1"/>
</dbReference>
<dbReference type="InterPro" id="IPR005467">
    <property type="entry name" value="His_kinase_dom"/>
</dbReference>
<dbReference type="Gene3D" id="1.10.287.130">
    <property type="match status" value="1"/>
</dbReference>
<dbReference type="InterPro" id="IPR013767">
    <property type="entry name" value="PAS_fold"/>
</dbReference>
<dbReference type="InterPro" id="IPR036097">
    <property type="entry name" value="HisK_dim/P_sf"/>
</dbReference>
<keyword evidence="6" id="KW-0902">Two-component regulatory system</keyword>
<protein>
    <recommendedName>
        <fullName evidence="10">Histidine kinase domain-containing protein</fullName>
    </recommendedName>
</protein>
<dbReference type="SMART" id="SM00387">
    <property type="entry name" value="HATPase_c"/>
    <property type="match status" value="1"/>
</dbReference>
<evidence type="ECO:0000313" key="9">
    <source>
        <dbReference type="EMBL" id="SUZ96103.1"/>
    </source>
</evidence>